<evidence type="ECO:0000256" key="1">
    <source>
        <dbReference type="SAM" id="MobiDB-lite"/>
    </source>
</evidence>
<gene>
    <name evidence="2" type="primary">Hypp7595</name>
    <name evidence="2" type="ORF">BLAG_LOCUS8083</name>
</gene>
<name>A0A8K0EB93_BRALA</name>
<feature type="compositionally biased region" description="Basic and acidic residues" evidence="1">
    <location>
        <begin position="318"/>
        <end position="338"/>
    </location>
</feature>
<protein>
    <submittedName>
        <fullName evidence="2">Hypp7595 protein</fullName>
    </submittedName>
</protein>
<proteinExistence type="predicted"/>
<feature type="compositionally biased region" description="Polar residues" evidence="1">
    <location>
        <begin position="168"/>
        <end position="184"/>
    </location>
</feature>
<feature type="region of interest" description="Disordered" evidence="1">
    <location>
        <begin position="149"/>
        <end position="184"/>
    </location>
</feature>
<feature type="compositionally biased region" description="Basic residues" evidence="1">
    <location>
        <begin position="267"/>
        <end position="280"/>
    </location>
</feature>
<organism evidence="2 3">
    <name type="scientific">Branchiostoma lanceolatum</name>
    <name type="common">Common lancelet</name>
    <name type="synonym">Amphioxus lanceolatum</name>
    <dbReference type="NCBI Taxonomy" id="7740"/>
    <lineage>
        <taxon>Eukaryota</taxon>
        <taxon>Metazoa</taxon>
        <taxon>Chordata</taxon>
        <taxon>Cephalochordata</taxon>
        <taxon>Leptocardii</taxon>
        <taxon>Amphioxiformes</taxon>
        <taxon>Branchiostomatidae</taxon>
        <taxon>Branchiostoma</taxon>
    </lineage>
</organism>
<dbReference type="EMBL" id="OV696700">
    <property type="protein sequence ID" value="CAH1245883.1"/>
    <property type="molecule type" value="Genomic_DNA"/>
</dbReference>
<keyword evidence="3" id="KW-1185">Reference proteome</keyword>
<accession>A0A8K0EB93</accession>
<evidence type="ECO:0000313" key="2">
    <source>
        <dbReference type="EMBL" id="CAH1245883.1"/>
    </source>
</evidence>
<feature type="compositionally biased region" description="Basic and acidic residues" evidence="1">
    <location>
        <begin position="282"/>
        <end position="299"/>
    </location>
</feature>
<dbReference type="Proteomes" id="UP000838412">
    <property type="component" value="Chromosome 15"/>
</dbReference>
<sequence length="386" mass="44020">MRCPDKLYRARAAMSNSSIIGHHFKTLGNIMTKKKLHQRPYLIYNADETGMSLDAKKSRVIVPTSSKRAPSPFDVTVFSTLKAQWATTLETLQAADTKFQAKKRNFPAIFSTVQDSSFTPNNIKAGFRKTGIYPYNPDAVEGVWKGMSTKSEETAHSERNEEDKECSENASTSQPSEPTVISTTEKVDSTAACCVTCGHATVNPISETLVPKRLQVILRPLENTTTPQTKRKKLTARVMTHQDIIDELKKKEEDEKLKKANAEERKKKAMLNRMQKKAKAKAVAERRKERDERKREMEANKQAGGKRKDKRMKSNAGESREKESFNRMHTEARADVVRRKERKGRKMPAETVEQNDDQKSDQGDVVPAESKRRRMKKRLDCYEYDC</sequence>
<dbReference type="AlphaFoldDB" id="A0A8K0EB93"/>
<dbReference type="OrthoDB" id="4327074at2759"/>
<feature type="region of interest" description="Disordered" evidence="1">
    <location>
        <begin position="262"/>
        <end position="386"/>
    </location>
</feature>
<feature type="compositionally biased region" description="Basic residues" evidence="1">
    <location>
        <begin position="304"/>
        <end position="313"/>
    </location>
</feature>
<evidence type="ECO:0000313" key="3">
    <source>
        <dbReference type="Proteomes" id="UP000838412"/>
    </source>
</evidence>
<feature type="compositionally biased region" description="Basic and acidic residues" evidence="1">
    <location>
        <begin position="150"/>
        <end position="162"/>
    </location>
</feature>
<reference evidence="2" key="1">
    <citation type="submission" date="2022-01" db="EMBL/GenBank/DDBJ databases">
        <authorList>
            <person name="Braso-Vives M."/>
        </authorList>
    </citation>
    <scope>NUCLEOTIDE SEQUENCE</scope>
</reference>